<dbReference type="AlphaFoldDB" id="A0A4Z0Q740"/>
<name>A0A4Z0Q740_9BACT</name>
<dbReference type="PANTHER" id="PTHR30212">
    <property type="entry name" value="PROTEIN YIIM"/>
    <property type="match status" value="1"/>
</dbReference>
<dbReference type="OrthoDB" id="9786134at2"/>
<evidence type="ECO:0000313" key="3">
    <source>
        <dbReference type="Proteomes" id="UP000297549"/>
    </source>
</evidence>
<dbReference type="PANTHER" id="PTHR30212:SF2">
    <property type="entry name" value="PROTEIN YIIM"/>
    <property type="match status" value="1"/>
</dbReference>
<dbReference type="Pfam" id="PF03473">
    <property type="entry name" value="MOSC"/>
    <property type="match status" value="1"/>
</dbReference>
<dbReference type="Gene3D" id="2.40.33.20">
    <property type="entry name" value="PK beta-barrel domain-like"/>
    <property type="match status" value="1"/>
</dbReference>
<dbReference type="RefSeq" id="WP_135463464.1">
    <property type="nucleotide sequence ID" value="NZ_SRLC01000001.1"/>
</dbReference>
<reference evidence="2 3" key="1">
    <citation type="submission" date="2019-04" db="EMBL/GenBank/DDBJ databases">
        <authorList>
            <person name="Feng G."/>
            <person name="Zhang J."/>
            <person name="Zhu H."/>
        </authorList>
    </citation>
    <scope>NUCLEOTIDE SEQUENCE [LARGE SCALE GENOMIC DNA]</scope>
    <source>
        <strain evidence="2 3">JCM 31653</strain>
    </source>
</reference>
<dbReference type="InterPro" id="IPR011037">
    <property type="entry name" value="Pyrv_Knase-like_insert_dom_sf"/>
</dbReference>
<organism evidence="2 3">
    <name type="scientific">Hymenobacter aquaticus</name>
    <dbReference type="NCBI Taxonomy" id="1867101"/>
    <lineage>
        <taxon>Bacteria</taxon>
        <taxon>Pseudomonadati</taxon>
        <taxon>Bacteroidota</taxon>
        <taxon>Cytophagia</taxon>
        <taxon>Cytophagales</taxon>
        <taxon>Hymenobacteraceae</taxon>
        <taxon>Hymenobacter</taxon>
    </lineage>
</organism>
<keyword evidence="3" id="KW-1185">Reference proteome</keyword>
<gene>
    <name evidence="2" type="ORF">E5K00_12070</name>
</gene>
<dbReference type="InterPro" id="IPR052353">
    <property type="entry name" value="Benzoxazolinone_Detox_Enz"/>
</dbReference>
<dbReference type="SUPFAM" id="SSF50800">
    <property type="entry name" value="PK beta-barrel domain-like"/>
    <property type="match status" value="1"/>
</dbReference>
<dbReference type="PROSITE" id="PS51340">
    <property type="entry name" value="MOSC"/>
    <property type="match status" value="1"/>
</dbReference>
<dbReference type="GO" id="GO:0003824">
    <property type="term" value="F:catalytic activity"/>
    <property type="evidence" value="ECO:0007669"/>
    <property type="project" value="InterPro"/>
</dbReference>
<proteinExistence type="predicted"/>
<dbReference type="InterPro" id="IPR005302">
    <property type="entry name" value="MoCF_Sase_C"/>
</dbReference>
<comment type="caution">
    <text evidence="2">The sequence shown here is derived from an EMBL/GenBank/DDBJ whole genome shotgun (WGS) entry which is preliminary data.</text>
</comment>
<evidence type="ECO:0000259" key="1">
    <source>
        <dbReference type="PROSITE" id="PS51340"/>
    </source>
</evidence>
<dbReference type="Pfam" id="PF03475">
    <property type="entry name" value="YiiM_3-alpha"/>
    <property type="match status" value="1"/>
</dbReference>
<dbReference type="GO" id="GO:0030170">
    <property type="term" value="F:pyridoxal phosphate binding"/>
    <property type="evidence" value="ECO:0007669"/>
    <property type="project" value="InterPro"/>
</dbReference>
<feature type="domain" description="MOSC" evidence="1">
    <location>
        <begin position="44"/>
        <end position="179"/>
    </location>
</feature>
<accession>A0A4Z0Q740</accession>
<dbReference type="Proteomes" id="UP000297549">
    <property type="component" value="Unassembled WGS sequence"/>
</dbReference>
<sequence>MTNTQPVSLSLPLASVRVGQPETFIGAGPDSASARPWTSAIHKAEINGPAWLDGLNLAGDAQADLKNHGGPDQALCVYSGAHYPAWTEQLGYPLRPGSFGENLTLAGDFTEQDVCLGDIFQLGEAVVQISQPRSPCYKLGLRWNVPLLPKWLQDSGRTGWYLRVLQPGLVVPTDALRLLERPYPQWPITRVNSVKYELREDLALARELLECPALGGQWRRKMQGRVAGTLPLYDDANRLEGPGSR</sequence>
<evidence type="ECO:0000313" key="2">
    <source>
        <dbReference type="EMBL" id="TGE25887.1"/>
    </source>
</evidence>
<dbReference type="InterPro" id="IPR005163">
    <property type="entry name" value="Tri_helical_YiiM-like"/>
</dbReference>
<dbReference type="EMBL" id="SRLC01000001">
    <property type="protein sequence ID" value="TGE25887.1"/>
    <property type="molecule type" value="Genomic_DNA"/>
</dbReference>
<dbReference type="GO" id="GO:0030151">
    <property type="term" value="F:molybdenum ion binding"/>
    <property type="evidence" value="ECO:0007669"/>
    <property type="project" value="InterPro"/>
</dbReference>
<protein>
    <submittedName>
        <fullName evidence="2">MOSC domain-containing protein</fullName>
    </submittedName>
</protein>